<proteinExistence type="predicted"/>
<feature type="compositionally biased region" description="Low complexity" evidence="1">
    <location>
        <begin position="182"/>
        <end position="199"/>
    </location>
</feature>
<sequence length="336" mass="36680">MLSTVALTPSSFLTLPPEVRNLIYTFAFQLPQPIQLRSPSERRLRPSRPPRDDARGLLDSCRMIRQEAIPLYYSLNALVFRSTEHVLAFMSDPQIHPSIRPSLAHVAVDFGDSTDADAILKDHISLVDSCVGTLPRLRALETRFYARTLDTCTSSHFNTLALAFDGLDADMNAPPSPRCPRSPRGSPRSSVCSESGRVSPASACSSPCSELVPDLEPQPERDMSAIHAAVMEQYCFTPSAAMAFATSKLKFSVAASSHDYPGFKHDKLICYNLRIGVDGVVNALGPANDAVKQRISRVGILPRRLGDMYDTAADGGFHQRVRATMASCSRIDVGVS</sequence>
<dbReference type="PANTHER" id="PTHR42085">
    <property type="entry name" value="F-BOX DOMAIN-CONTAINING PROTEIN"/>
    <property type="match status" value="1"/>
</dbReference>
<dbReference type="PANTHER" id="PTHR42085:SF1">
    <property type="entry name" value="F-BOX DOMAIN-CONTAINING PROTEIN"/>
    <property type="match status" value="1"/>
</dbReference>
<organism evidence="3 4">
    <name type="scientific">Capronia coronata CBS 617.96</name>
    <dbReference type="NCBI Taxonomy" id="1182541"/>
    <lineage>
        <taxon>Eukaryota</taxon>
        <taxon>Fungi</taxon>
        <taxon>Dikarya</taxon>
        <taxon>Ascomycota</taxon>
        <taxon>Pezizomycotina</taxon>
        <taxon>Eurotiomycetes</taxon>
        <taxon>Chaetothyriomycetidae</taxon>
        <taxon>Chaetothyriales</taxon>
        <taxon>Herpotrichiellaceae</taxon>
        <taxon>Capronia</taxon>
    </lineage>
</organism>
<dbReference type="AlphaFoldDB" id="W9Y6L1"/>
<name>W9Y6L1_9EURO</name>
<keyword evidence="4" id="KW-1185">Reference proteome</keyword>
<dbReference type="Pfam" id="PF20150">
    <property type="entry name" value="2EXR"/>
    <property type="match status" value="1"/>
</dbReference>
<evidence type="ECO:0000313" key="4">
    <source>
        <dbReference type="Proteomes" id="UP000019484"/>
    </source>
</evidence>
<dbReference type="InterPro" id="IPR038883">
    <property type="entry name" value="AN11006-like"/>
</dbReference>
<dbReference type="EMBL" id="AMWN01000004">
    <property type="protein sequence ID" value="EXJ88472.1"/>
    <property type="molecule type" value="Genomic_DNA"/>
</dbReference>
<protein>
    <recommendedName>
        <fullName evidence="2">2EXR domain-containing protein</fullName>
    </recommendedName>
</protein>
<evidence type="ECO:0000256" key="1">
    <source>
        <dbReference type="SAM" id="MobiDB-lite"/>
    </source>
</evidence>
<feature type="region of interest" description="Disordered" evidence="1">
    <location>
        <begin position="173"/>
        <end position="199"/>
    </location>
</feature>
<feature type="domain" description="2EXR" evidence="2">
    <location>
        <begin position="11"/>
        <end position="79"/>
    </location>
</feature>
<dbReference type="HOGENOM" id="CLU_806614_0_0_1"/>
<reference evidence="3 4" key="1">
    <citation type="submission" date="2013-03" db="EMBL/GenBank/DDBJ databases">
        <title>The Genome Sequence of Capronia coronata CBS 617.96.</title>
        <authorList>
            <consortium name="The Broad Institute Genomics Platform"/>
            <person name="Cuomo C."/>
            <person name="de Hoog S."/>
            <person name="Gorbushina A."/>
            <person name="Walker B."/>
            <person name="Young S.K."/>
            <person name="Zeng Q."/>
            <person name="Gargeya S."/>
            <person name="Fitzgerald M."/>
            <person name="Haas B."/>
            <person name="Abouelleil A."/>
            <person name="Allen A.W."/>
            <person name="Alvarado L."/>
            <person name="Arachchi H.M."/>
            <person name="Berlin A.M."/>
            <person name="Chapman S.B."/>
            <person name="Gainer-Dewar J."/>
            <person name="Goldberg J."/>
            <person name="Griggs A."/>
            <person name="Gujja S."/>
            <person name="Hansen M."/>
            <person name="Howarth C."/>
            <person name="Imamovic A."/>
            <person name="Ireland A."/>
            <person name="Larimer J."/>
            <person name="McCowan C."/>
            <person name="Murphy C."/>
            <person name="Pearson M."/>
            <person name="Poon T.W."/>
            <person name="Priest M."/>
            <person name="Roberts A."/>
            <person name="Saif S."/>
            <person name="Shea T."/>
            <person name="Sisk P."/>
            <person name="Sykes S."/>
            <person name="Wortman J."/>
            <person name="Nusbaum C."/>
            <person name="Birren B."/>
        </authorList>
    </citation>
    <scope>NUCLEOTIDE SEQUENCE [LARGE SCALE GENOMIC DNA]</scope>
    <source>
        <strain evidence="3 4">CBS 617.96</strain>
    </source>
</reference>
<evidence type="ECO:0000313" key="3">
    <source>
        <dbReference type="EMBL" id="EXJ88472.1"/>
    </source>
</evidence>
<dbReference type="GeneID" id="19160277"/>
<dbReference type="OrthoDB" id="5413827at2759"/>
<dbReference type="RefSeq" id="XP_007724478.1">
    <property type="nucleotide sequence ID" value="XM_007726288.1"/>
</dbReference>
<comment type="caution">
    <text evidence="3">The sequence shown here is derived from an EMBL/GenBank/DDBJ whole genome shotgun (WGS) entry which is preliminary data.</text>
</comment>
<evidence type="ECO:0000259" key="2">
    <source>
        <dbReference type="Pfam" id="PF20150"/>
    </source>
</evidence>
<accession>W9Y6L1</accession>
<dbReference type="eggNOG" id="ENOG502T57E">
    <property type="taxonomic scope" value="Eukaryota"/>
</dbReference>
<dbReference type="Proteomes" id="UP000019484">
    <property type="component" value="Unassembled WGS sequence"/>
</dbReference>
<gene>
    <name evidence="3" type="ORF">A1O1_05402</name>
</gene>
<dbReference type="InterPro" id="IPR045518">
    <property type="entry name" value="2EXR"/>
</dbReference>